<sequence>MLAQVVDSLAVVTQAIVVSNGGKSKKIKPVPRPLSEKSQGFNEDQKAVLEQFLPKET</sequence>
<gene>
    <name evidence="2" type="ORF">HMPREF1043_0018</name>
</gene>
<dbReference type="EMBL" id="AICP01000070">
    <property type="protein sequence ID" value="EID19189.1"/>
    <property type="molecule type" value="Genomic_DNA"/>
</dbReference>
<organism evidence="2 3">
    <name type="scientific">Streptococcus anginosus subsp. whileyi CCUG 39159</name>
    <dbReference type="NCBI Taxonomy" id="1095729"/>
    <lineage>
        <taxon>Bacteria</taxon>
        <taxon>Bacillati</taxon>
        <taxon>Bacillota</taxon>
        <taxon>Bacilli</taxon>
        <taxon>Lactobacillales</taxon>
        <taxon>Streptococcaceae</taxon>
        <taxon>Streptococcus</taxon>
        <taxon>Streptococcus anginosus group</taxon>
    </lineage>
</organism>
<feature type="region of interest" description="Disordered" evidence="1">
    <location>
        <begin position="22"/>
        <end position="43"/>
    </location>
</feature>
<evidence type="ECO:0000313" key="2">
    <source>
        <dbReference type="EMBL" id="EID19189.1"/>
    </source>
</evidence>
<evidence type="ECO:0000313" key="3">
    <source>
        <dbReference type="Proteomes" id="UP000003245"/>
    </source>
</evidence>
<accession>I0S736</accession>
<protein>
    <submittedName>
        <fullName evidence="2">Uncharacterized protein</fullName>
    </submittedName>
</protein>
<dbReference type="Proteomes" id="UP000003245">
    <property type="component" value="Unassembled WGS sequence"/>
</dbReference>
<reference evidence="2 3" key="1">
    <citation type="submission" date="2012-01" db="EMBL/GenBank/DDBJ databases">
        <authorList>
            <person name="Harkins D.M."/>
            <person name="Madupu R."/>
            <person name="Durkin A.S."/>
            <person name="Torralba M."/>
            <person name="Methe B."/>
            <person name="Sutton G.G."/>
            <person name="Nelson K.E."/>
        </authorList>
    </citation>
    <scope>NUCLEOTIDE SEQUENCE [LARGE SCALE GENOMIC DNA]</scope>
    <source>
        <strain evidence="2 3">CCUG 39159</strain>
    </source>
</reference>
<keyword evidence="3" id="KW-1185">Reference proteome</keyword>
<name>I0S736_STRAP</name>
<comment type="caution">
    <text evidence="2">The sequence shown here is derived from an EMBL/GenBank/DDBJ whole genome shotgun (WGS) entry which is preliminary data.</text>
</comment>
<evidence type="ECO:0000256" key="1">
    <source>
        <dbReference type="SAM" id="MobiDB-lite"/>
    </source>
</evidence>
<dbReference type="PATRIC" id="fig|1095729.3.peg.2114"/>
<dbReference type="AlphaFoldDB" id="I0S736"/>
<proteinExistence type="predicted"/>